<dbReference type="SUPFAM" id="SSF48113">
    <property type="entry name" value="Heme-dependent peroxidases"/>
    <property type="match status" value="1"/>
</dbReference>
<evidence type="ECO:0000259" key="2">
    <source>
        <dbReference type="Pfam" id="PF00141"/>
    </source>
</evidence>
<evidence type="ECO:0000256" key="1">
    <source>
        <dbReference type="RuleBase" id="RU004241"/>
    </source>
</evidence>
<evidence type="ECO:0000313" key="3">
    <source>
        <dbReference type="EMBL" id="VFU61830.1"/>
    </source>
</evidence>
<dbReference type="InterPro" id="IPR010255">
    <property type="entry name" value="Haem_peroxidase_sf"/>
</dbReference>
<reference evidence="3" key="1">
    <citation type="submission" date="2019-03" db="EMBL/GenBank/DDBJ databases">
        <authorList>
            <person name="Mank J."/>
            <person name="Almeida P."/>
        </authorList>
    </citation>
    <scope>NUCLEOTIDE SEQUENCE</scope>
    <source>
        <strain evidence="3">78183</strain>
    </source>
</reference>
<proteinExistence type="inferred from homology"/>
<dbReference type="InterPro" id="IPR002016">
    <property type="entry name" value="Haem_peroxidase"/>
</dbReference>
<dbReference type="Pfam" id="PF00141">
    <property type="entry name" value="peroxidase"/>
    <property type="match status" value="1"/>
</dbReference>
<dbReference type="GO" id="GO:0020037">
    <property type="term" value="F:heme binding"/>
    <property type="evidence" value="ECO:0007669"/>
    <property type="project" value="InterPro"/>
</dbReference>
<protein>
    <recommendedName>
        <fullName evidence="2">Plant heme peroxidase family profile domain-containing protein</fullName>
    </recommendedName>
</protein>
<dbReference type="Gene3D" id="1.10.420.10">
    <property type="entry name" value="Peroxidase, domain 2"/>
    <property type="match status" value="1"/>
</dbReference>
<sequence>MSKIINLFAAKGFNVQEIVALSDAHTIGFSHGGSKDQMVLSLVSITQSMDMNMQLDTIWQMGFVRIGQPLLKQSQGH</sequence>
<dbReference type="EMBL" id="CAADRP010002140">
    <property type="protein sequence ID" value="VFU61830.1"/>
    <property type="molecule type" value="Genomic_DNA"/>
</dbReference>
<dbReference type="GO" id="GO:0006979">
    <property type="term" value="P:response to oxidative stress"/>
    <property type="evidence" value="ECO:0007669"/>
    <property type="project" value="InterPro"/>
</dbReference>
<comment type="similarity">
    <text evidence="1">Belongs to the peroxidase family.</text>
</comment>
<feature type="domain" description="Plant heme peroxidase family profile" evidence="2">
    <location>
        <begin position="2"/>
        <end position="54"/>
    </location>
</feature>
<dbReference type="GO" id="GO:0004601">
    <property type="term" value="F:peroxidase activity"/>
    <property type="evidence" value="ECO:0007669"/>
    <property type="project" value="InterPro"/>
</dbReference>
<organism evidence="3">
    <name type="scientific">Salix viminalis</name>
    <name type="common">Common osier</name>
    <name type="synonym">Basket willow</name>
    <dbReference type="NCBI Taxonomy" id="40686"/>
    <lineage>
        <taxon>Eukaryota</taxon>
        <taxon>Viridiplantae</taxon>
        <taxon>Streptophyta</taxon>
        <taxon>Embryophyta</taxon>
        <taxon>Tracheophyta</taxon>
        <taxon>Spermatophyta</taxon>
        <taxon>Magnoliopsida</taxon>
        <taxon>eudicotyledons</taxon>
        <taxon>Gunneridae</taxon>
        <taxon>Pentapetalae</taxon>
        <taxon>rosids</taxon>
        <taxon>fabids</taxon>
        <taxon>Malpighiales</taxon>
        <taxon>Salicaceae</taxon>
        <taxon>Saliceae</taxon>
        <taxon>Salix</taxon>
    </lineage>
</organism>
<accession>A0A6N2N7L0</accession>
<dbReference type="AlphaFoldDB" id="A0A6N2N7L0"/>
<name>A0A6N2N7L0_SALVM</name>
<gene>
    <name evidence="3" type="ORF">SVIM_LOCUS464106</name>
</gene>